<feature type="binding site" evidence="1">
    <location>
        <position position="193"/>
    </location>
    <ligand>
        <name>[4Fe-4S] cluster</name>
        <dbReference type="ChEBI" id="CHEBI:49883"/>
    </ligand>
</feature>
<dbReference type="InterPro" id="IPR043693">
    <property type="entry name" value="UbiV"/>
</dbReference>
<dbReference type="EMBL" id="CP103416">
    <property type="protein sequence ID" value="UVW34124.1"/>
    <property type="molecule type" value="Genomic_DNA"/>
</dbReference>
<comment type="pathway">
    <text evidence="1">Cofactor biosynthesis; ubiquinone biosynthesis.</text>
</comment>
<evidence type="ECO:0000313" key="2">
    <source>
        <dbReference type="EMBL" id="UVW34124.1"/>
    </source>
</evidence>
<evidence type="ECO:0000313" key="3">
    <source>
        <dbReference type="Proteomes" id="UP001059934"/>
    </source>
</evidence>
<protein>
    <recommendedName>
        <fullName evidence="1">Ubiquinone biosynthesis protein UbiV</fullName>
    </recommendedName>
</protein>
<dbReference type="Proteomes" id="UP001059934">
    <property type="component" value="Chromosome"/>
</dbReference>
<feature type="binding site" evidence="1">
    <location>
        <position position="180"/>
    </location>
    <ligand>
        <name>[4Fe-4S] cluster</name>
        <dbReference type="ChEBI" id="CHEBI:49883"/>
    </ligand>
</feature>
<name>A0ABY5TPP5_9GAMM</name>
<dbReference type="PANTHER" id="PTHR30217:SF11">
    <property type="entry name" value="UBIQUINONE BIOSYNTHESIS PROTEIN UBIV"/>
    <property type="match status" value="1"/>
</dbReference>
<keyword evidence="1" id="KW-0408">Iron</keyword>
<feature type="binding site" evidence="1">
    <location>
        <position position="39"/>
    </location>
    <ligand>
        <name>[4Fe-4S] cluster</name>
        <dbReference type="ChEBI" id="CHEBI:49883"/>
    </ligand>
</feature>
<keyword evidence="1" id="KW-0831">Ubiquinone biosynthesis</keyword>
<reference evidence="2" key="1">
    <citation type="submission" date="2022-08" db="EMBL/GenBank/DDBJ databases">
        <title>Catabolic pathway analysis in culturable SAR92 clade bacteria reveals their overlooked roles in DMSP degradation in coastal seas.</title>
        <authorList>
            <person name="He X."/>
            <person name="Zhang X."/>
            <person name="Zhang Y."/>
        </authorList>
    </citation>
    <scope>NUCLEOTIDE SEQUENCE</scope>
    <source>
        <strain evidence="2">H455</strain>
    </source>
</reference>
<dbReference type="NCBIfam" id="NF011991">
    <property type="entry name" value="PRK15447.1"/>
    <property type="match status" value="1"/>
</dbReference>
<dbReference type="Pfam" id="PF01136">
    <property type="entry name" value="Peptidase_U32"/>
    <property type="match status" value="1"/>
</dbReference>
<feature type="binding site" evidence="1">
    <location>
        <position position="197"/>
    </location>
    <ligand>
        <name>[4Fe-4S] cluster</name>
        <dbReference type="ChEBI" id="CHEBI:49883"/>
    </ligand>
</feature>
<accession>A0ABY5TPP5</accession>
<gene>
    <name evidence="1" type="primary">ubiV</name>
    <name evidence="2" type="ORF">NYF23_08795</name>
</gene>
<dbReference type="HAMAP" id="MF_02233">
    <property type="entry name" value="UbiV"/>
    <property type="match status" value="1"/>
</dbReference>
<keyword evidence="1" id="KW-0004">4Fe-4S</keyword>
<proteinExistence type="inferred from homology"/>
<sequence length="315" mass="34954">MKISVGPIYYYWPRQQVMDFYQEIIQTPVNVIYLGETVCAKRRELRSGDWLELAEELCDSGKKIVLSTLTLIESRADIAALKKLCSQSPCLVEANDMSAVQILADNNLPFVAGPSINIYNAQALQVLYQKGMQRWVMPVEIMRQNLDGILKQAMTMGFGDKIETEVFSYGKLPLAYSARCFTARAKNLAKDGCQLSCMDYPDGLPLHSQEFQVHGETPKLFTINGIQTQSGQCYNLLDQWPVMHKIGVDIMRISPGSQGTADVIRQLSSALSGASADLSRAQINSQLKLIEEEQCNGYWYGVPGMDSCAGLAGDK</sequence>
<keyword evidence="3" id="KW-1185">Reference proteome</keyword>
<comment type="function">
    <text evidence="1">Required for O(2)-independent ubiquinone (coenzyme Q) biosynthesis. Together with UbiU, is essential for the C6-hydroxylation reaction in the oxygen-independent ubiquinone biosynthesis pathway.</text>
</comment>
<comment type="subunit">
    <text evidence="1">Forms a heterodimer with UbiU.</text>
</comment>
<dbReference type="InterPro" id="IPR001539">
    <property type="entry name" value="Peptidase_U32"/>
</dbReference>
<evidence type="ECO:0000256" key="1">
    <source>
        <dbReference type="HAMAP-Rule" id="MF_02233"/>
    </source>
</evidence>
<organism evidence="2 3">
    <name type="scientific">SAR92 clade bacterium H455</name>
    <dbReference type="NCBI Taxonomy" id="2974818"/>
    <lineage>
        <taxon>Bacteria</taxon>
        <taxon>Pseudomonadati</taxon>
        <taxon>Pseudomonadota</taxon>
        <taxon>Gammaproteobacteria</taxon>
        <taxon>Cellvibrionales</taxon>
        <taxon>Porticoccaceae</taxon>
        <taxon>SAR92 clade</taxon>
    </lineage>
</organism>
<dbReference type="InterPro" id="IPR051454">
    <property type="entry name" value="RNA/ubiquinone_mod_enzymes"/>
</dbReference>
<dbReference type="PANTHER" id="PTHR30217">
    <property type="entry name" value="PEPTIDASE U32 FAMILY"/>
    <property type="match status" value="1"/>
</dbReference>
<keyword evidence="1" id="KW-0479">Metal-binding</keyword>
<comment type="cofactor">
    <cofactor evidence="1">
        <name>[4Fe-4S] cluster</name>
        <dbReference type="ChEBI" id="CHEBI:49883"/>
    </cofactor>
</comment>
<comment type="similarity">
    <text evidence="1">Belongs to the peptidase U32 family. UbiV subfamily.</text>
</comment>
<keyword evidence="1" id="KW-0411">Iron-sulfur</keyword>